<feature type="compositionally biased region" description="Polar residues" evidence="3">
    <location>
        <begin position="960"/>
        <end position="972"/>
    </location>
</feature>
<dbReference type="OrthoDB" id="340227at2759"/>
<feature type="region of interest" description="Disordered" evidence="3">
    <location>
        <begin position="946"/>
        <end position="1071"/>
    </location>
</feature>
<gene>
    <name evidence="5" type="ORF">Fcan01_09470</name>
</gene>
<dbReference type="InterPro" id="IPR036390">
    <property type="entry name" value="WH_DNA-bd_sf"/>
</dbReference>
<evidence type="ECO:0000256" key="3">
    <source>
        <dbReference type="SAM" id="MobiDB-lite"/>
    </source>
</evidence>
<feature type="compositionally biased region" description="Low complexity" evidence="3">
    <location>
        <begin position="1537"/>
        <end position="1558"/>
    </location>
</feature>
<feature type="compositionally biased region" description="Low complexity" evidence="3">
    <location>
        <begin position="401"/>
        <end position="425"/>
    </location>
</feature>
<evidence type="ECO:0000256" key="1">
    <source>
        <dbReference type="ARBA" id="ARBA00022884"/>
    </source>
</evidence>
<dbReference type="Pfam" id="PF21071">
    <property type="entry name" value="LARP1_HEAT"/>
    <property type="match status" value="1"/>
</dbReference>
<dbReference type="EMBL" id="LNIX01000004">
    <property type="protein sequence ID" value="OXA55646.1"/>
    <property type="molecule type" value="Genomic_DNA"/>
</dbReference>
<feature type="compositionally biased region" description="Polar residues" evidence="3">
    <location>
        <begin position="340"/>
        <end position="370"/>
    </location>
</feature>
<dbReference type="GO" id="GO:0048255">
    <property type="term" value="P:mRNA stabilization"/>
    <property type="evidence" value="ECO:0007669"/>
    <property type="project" value="InterPro"/>
</dbReference>
<name>A0A226EG68_FOLCA</name>
<dbReference type="PANTHER" id="PTHR22792">
    <property type="entry name" value="LUPUS LA PROTEIN-RELATED"/>
    <property type="match status" value="1"/>
</dbReference>
<dbReference type="STRING" id="158441.A0A226EG68"/>
<feature type="region of interest" description="Disordered" evidence="3">
    <location>
        <begin position="1485"/>
        <end position="1558"/>
    </location>
</feature>
<feature type="compositionally biased region" description="Basic residues" evidence="3">
    <location>
        <begin position="1257"/>
        <end position="1268"/>
    </location>
</feature>
<evidence type="ECO:0000313" key="6">
    <source>
        <dbReference type="Proteomes" id="UP000198287"/>
    </source>
</evidence>
<accession>A0A226EG68</accession>
<comment type="caution">
    <text evidence="5">The sequence shown here is derived from an EMBL/GenBank/DDBJ whole genome shotgun (WGS) entry which is preliminary data.</text>
</comment>
<dbReference type="Proteomes" id="UP000198287">
    <property type="component" value="Unassembled WGS sequence"/>
</dbReference>
<evidence type="ECO:0000256" key="2">
    <source>
        <dbReference type="PROSITE-ProRule" id="PRU00332"/>
    </source>
</evidence>
<feature type="compositionally biased region" description="Low complexity" evidence="3">
    <location>
        <begin position="276"/>
        <end position="297"/>
    </location>
</feature>
<feature type="region of interest" description="Disordered" evidence="3">
    <location>
        <begin position="531"/>
        <end position="720"/>
    </location>
</feature>
<dbReference type="GO" id="GO:0045727">
    <property type="term" value="P:positive regulation of translation"/>
    <property type="evidence" value="ECO:0007669"/>
    <property type="project" value="TreeGrafter"/>
</dbReference>
<dbReference type="CDD" id="cd07323">
    <property type="entry name" value="LAM"/>
    <property type="match status" value="1"/>
</dbReference>
<feature type="region of interest" description="Disordered" evidence="3">
    <location>
        <begin position="1"/>
        <end position="243"/>
    </location>
</feature>
<feature type="compositionally biased region" description="Polar residues" evidence="3">
    <location>
        <begin position="1"/>
        <end position="23"/>
    </location>
</feature>
<organism evidence="5 6">
    <name type="scientific">Folsomia candida</name>
    <name type="common">Springtail</name>
    <dbReference type="NCBI Taxonomy" id="158441"/>
    <lineage>
        <taxon>Eukaryota</taxon>
        <taxon>Metazoa</taxon>
        <taxon>Ecdysozoa</taxon>
        <taxon>Arthropoda</taxon>
        <taxon>Hexapoda</taxon>
        <taxon>Collembola</taxon>
        <taxon>Entomobryomorpha</taxon>
        <taxon>Isotomoidea</taxon>
        <taxon>Isotomidae</taxon>
        <taxon>Proisotominae</taxon>
        <taxon>Folsomia</taxon>
    </lineage>
</organism>
<feature type="compositionally biased region" description="Low complexity" evidence="3">
    <location>
        <begin position="374"/>
        <end position="394"/>
    </location>
</feature>
<dbReference type="InterPro" id="IPR006630">
    <property type="entry name" value="La_HTH"/>
</dbReference>
<dbReference type="PANTHER" id="PTHR22792:SF132">
    <property type="entry name" value="LA-RELATED PROTEIN 1"/>
    <property type="match status" value="1"/>
</dbReference>
<dbReference type="InterPro" id="IPR006607">
    <property type="entry name" value="DM15"/>
</dbReference>
<feature type="compositionally biased region" description="Basic and acidic residues" evidence="3">
    <location>
        <begin position="973"/>
        <end position="994"/>
    </location>
</feature>
<keyword evidence="6" id="KW-1185">Reference proteome</keyword>
<feature type="compositionally biased region" description="Polar residues" evidence="3">
    <location>
        <begin position="118"/>
        <end position="143"/>
    </location>
</feature>
<dbReference type="InterPro" id="IPR045180">
    <property type="entry name" value="La_dom_prot"/>
</dbReference>
<feature type="compositionally biased region" description="Low complexity" evidence="3">
    <location>
        <begin position="234"/>
        <end position="243"/>
    </location>
</feature>
<feature type="compositionally biased region" description="Polar residues" evidence="3">
    <location>
        <begin position="995"/>
        <end position="1008"/>
    </location>
</feature>
<dbReference type="Pfam" id="PF05383">
    <property type="entry name" value="La"/>
    <property type="match status" value="1"/>
</dbReference>
<proteinExistence type="predicted"/>
<feature type="compositionally biased region" description="Gly residues" evidence="3">
    <location>
        <begin position="678"/>
        <end position="699"/>
    </location>
</feature>
<feature type="region of interest" description="Disordered" evidence="3">
    <location>
        <begin position="1126"/>
        <end position="1155"/>
    </location>
</feature>
<dbReference type="GO" id="GO:0010494">
    <property type="term" value="C:cytoplasmic stress granule"/>
    <property type="evidence" value="ECO:0007669"/>
    <property type="project" value="TreeGrafter"/>
</dbReference>
<dbReference type="InterPro" id="IPR036388">
    <property type="entry name" value="WH-like_DNA-bd_sf"/>
</dbReference>
<dbReference type="GO" id="GO:0000339">
    <property type="term" value="F:RNA cap binding"/>
    <property type="evidence" value="ECO:0007669"/>
    <property type="project" value="InterPro"/>
</dbReference>
<feature type="compositionally biased region" description="Low complexity" evidence="3">
    <location>
        <begin position="1126"/>
        <end position="1140"/>
    </location>
</feature>
<feature type="compositionally biased region" description="Basic and acidic residues" evidence="3">
    <location>
        <begin position="641"/>
        <end position="650"/>
    </location>
</feature>
<feature type="compositionally biased region" description="Low complexity" evidence="3">
    <location>
        <begin position="950"/>
        <end position="959"/>
    </location>
</feature>
<feature type="compositionally biased region" description="Low complexity" evidence="3">
    <location>
        <begin position="24"/>
        <end position="33"/>
    </location>
</feature>
<feature type="compositionally biased region" description="Polar residues" evidence="3">
    <location>
        <begin position="702"/>
        <end position="713"/>
    </location>
</feature>
<feature type="domain" description="HTH La-type RNA-binding" evidence="4">
    <location>
        <begin position="761"/>
        <end position="853"/>
    </location>
</feature>
<dbReference type="GO" id="GO:0005829">
    <property type="term" value="C:cytosol"/>
    <property type="evidence" value="ECO:0007669"/>
    <property type="project" value="TreeGrafter"/>
</dbReference>
<dbReference type="PROSITE" id="PS50961">
    <property type="entry name" value="HTH_LA"/>
    <property type="match status" value="1"/>
</dbReference>
<feature type="compositionally biased region" description="Basic and acidic residues" evidence="3">
    <location>
        <begin position="1274"/>
        <end position="1299"/>
    </location>
</feature>
<feature type="compositionally biased region" description="Polar residues" evidence="3">
    <location>
        <begin position="100"/>
        <end position="110"/>
    </location>
</feature>
<reference evidence="5 6" key="1">
    <citation type="submission" date="2015-12" db="EMBL/GenBank/DDBJ databases">
        <title>The genome of Folsomia candida.</title>
        <authorList>
            <person name="Faddeeva A."/>
            <person name="Derks M.F."/>
            <person name="Anvar Y."/>
            <person name="Smit S."/>
            <person name="Van Straalen N."/>
            <person name="Roelofs D."/>
        </authorList>
    </citation>
    <scope>NUCLEOTIDE SEQUENCE [LARGE SCALE GENOMIC DNA]</scope>
    <source>
        <strain evidence="5 6">VU population</strain>
        <tissue evidence="5">Whole body</tissue>
    </source>
</reference>
<protein>
    <submittedName>
        <fullName evidence="5">La-related protein 1</fullName>
    </submittedName>
</protein>
<feature type="compositionally biased region" description="Basic residues" evidence="3">
    <location>
        <begin position="1051"/>
        <end position="1063"/>
    </location>
</feature>
<dbReference type="Gene3D" id="1.10.10.10">
    <property type="entry name" value="Winged helix-like DNA-binding domain superfamily/Winged helix DNA-binding domain"/>
    <property type="match status" value="1"/>
</dbReference>
<feature type="compositionally biased region" description="Polar residues" evidence="3">
    <location>
        <begin position="73"/>
        <end position="87"/>
    </location>
</feature>
<feature type="region of interest" description="Disordered" evidence="3">
    <location>
        <begin position="1250"/>
        <end position="1328"/>
    </location>
</feature>
<dbReference type="SMART" id="SM00684">
    <property type="entry name" value="DM15"/>
    <property type="match status" value="3"/>
</dbReference>
<dbReference type="SMART" id="SM00715">
    <property type="entry name" value="LA"/>
    <property type="match status" value="1"/>
</dbReference>
<evidence type="ECO:0000313" key="5">
    <source>
        <dbReference type="EMBL" id="OXA55646.1"/>
    </source>
</evidence>
<dbReference type="SUPFAM" id="SSF46785">
    <property type="entry name" value="Winged helix' DNA-binding domain"/>
    <property type="match status" value="1"/>
</dbReference>
<feature type="region of interest" description="Disordered" evidence="3">
    <location>
        <begin position="263"/>
        <end position="427"/>
    </location>
</feature>
<evidence type="ECO:0000259" key="4">
    <source>
        <dbReference type="PROSITE" id="PS50961"/>
    </source>
</evidence>
<feature type="compositionally biased region" description="Low complexity" evidence="3">
    <location>
        <begin position="1014"/>
        <end position="1028"/>
    </location>
</feature>
<sequence>MTSLKEAPSSSVGVSADSHQQNPTSSSTQSTFTNGKSYARIVVAESDDNENIGTKASDAPKPQQKDDVRPGLSQDNQQQTSTAKQYKSSSRSSHHHHNSQGRFYSHSSGTKGAKKIPFQTQNQNINSQPQMEQRENNNASSLLVENIPDESPAADDFEVVVRKGRPNSSGNNGNGYHGHGPKFRKGRGDHSNPSANNGSAKPFKDFEGRRHHHHHNHNNNGKRGGPHFANDLPTTNKPGDTTTTVAGILKKSEIVGENGNIINVDVENGGPPLLENQNDIINSSVSSSSQNSNGSVSSDRDECSIENSSEPAKPQYVVAPPPKVNPWLKSKSIKTAISKEGSSSSSNTVLPTTTASNSQKLTSSQTNNIKNPGILSSATATTLSTTTSSINGGSNVEGRNKNNNNSLGSSSSNNNQPIISQSNGSLTNPNSYAKQVVAGKLPSGSLGKQQAMNTSSRSVAAAGSSTLANKAKDLLKPSVAEDWPTLEQAAEVPQLLPVFKKVELGKIVRFRSSTTESTDSGSEDIFRNNTKRISVSDSNEETKVSHCSTSDAVSDEGGPSGASSVCEGESSRSGLVSLDAIPKLTHNGSLSSDDNELDTDDATGSQSRRGKKKKWVPLDIPSESSQSTKPRKKPYPTRSYSESDSRKGKDLAGATATQSQGDMKANNGGPGRRQQQQRGGGGGAPRGGRGYRGGRGGGYRRYNSNDQDAQSAPTGDYHDYPTDFTTLFPVTPEFIMPYVTQSYYPVSLSSPARENGQQKSTEDDPVIIALVKNQVEYYFSQENLEKDFYLRRKMTPDGFLPISVIFNFPRIKNMTQDMLVVIKGMQASNVLELNADSTCVRTKNDPEKWPIEDEALKELPALQFLPAHPPMVVAYTAPLSPVPGIILPPIPAAARYSSPIQIFPLPMPVHHIPPISGMAHSPGSETLNPNVPEFVPMINTVPKNTDEEAAAASSQSVQSTTKPITIQNNNPSPREEKTGKDNHQISKSENEKQTVPKNASTTNVTTAQIEKDNVTNAKSNNSSSSNKNTNKKADTNNPNKEVEVSWQEVKKKPKPVSKVRRRLPSMDGDGETQFMFEEDLDLPPARSRTYSSGRYSVTEVSEDSEDEISDSEIDNLVIVMQRNRSDSISSSSTPGGAVAHAHGHAPIPTRPVKHEGYDRTGHWTTRTKMTQELAQIINDGLKYFEEDFVTEAESHTPKQGSFTTVNLISKEDFEKLIPQIPRAINPEFPPPPPVPCNTPMNASSMHEIGDSNAVTKTRSKTRTRRRATRFYPAGKEDESGSKEHQQQDNHVGWIREGKRQRTRTISHTGSAGGGDEGSSSLPSSLPAFQHPSHALLQQNGFVQQMYHKYHARCLKERKKLGFGASQEMNTLFRFWSFFLRDNFNRKMYEEFKQLAWEDSNAGFRYGLECLFRFYSYGLEVKFRRHIYDDFQSETVRDWTEHGGDLYGVEKFWAFRKYYKKSDDLPVKPELKEILNPFNNIDDFKKANAMRGTTPDSRRRRMSESDKVAQLRQFCPPHQPAAQPTQSGETSRRRRTVSESVAISAPRKSPSRYSPKSKS</sequence>
<keyword evidence="1 2" id="KW-0694">RNA-binding</keyword>